<proteinExistence type="predicted"/>
<dbReference type="InParanoid" id="F1Z7V6"/>
<keyword evidence="2" id="KW-1185">Reference proteome</keyword>
<comment type="caution">
    <text evidence="1">The sequence shown here is derived from an EMBL/GenBank/DDBJ whole genome shotgun (WGS) entry which is preliminary data.</text>
</comment>
<organism evidence="1 2">
    <name type="scientific">Novosphingobium nitrogenifigens DSM 19370</name>
    <dbReference type="NCBI Taxonomy" id="983920"/>
    <lineage>
        <taxon>Bacteria</taxon>
        <taxon>Pseudomonadati</taxon>
        <taxon>Pseudomonadota</taxon>
        <taxon>Alphaproteobacteria</taxon>
        <taxon>Sphingomonadales</taxon>
        <taxon>Sphingomonadaceae</taxon>
        <taxon>Novosphingobium</taxon>
    </lineage>
</organism>
<reference evidence="1 2" key="1">
    <citation type="journal article" date="2012" name="J. Bacteriol.">
        <title>Draft Genome Sequence of Novosphingobium nitrogenifigens Y88T.</title>
        <authorList>
            <person name="Strabala T.J."/>
            <person name="Macdonald L."/>
            <person name="Liu V."/>
            <person name="Smit A.M."/>
        </authorList>
    </citation>
    <scope>NUCLEOTIDE SEQUENCE [LARGE SCALE GENOMIC DNA]</scope>
    <source>
        <strain evidence="1 2">DSM 19370</strain>
    </source>
</reference>
<protein>
    <submittedName>
        <fullName evidence="1">Uncharacterized protein</fullName>
    </submittedName>
</protein>
<sequence>MHVQPMRLWRPPVKNTGRGTRCRLIRSSSVAPDIATVQ</sequence>
<accession>F1Z7V6</accession>
<dbReference type="Proteomes" id="UP000004728">
    <property type="component" value="Unassembled WGS sequence"/>
</dbReference>
<dbReference type="EMBL" id="AEWJ01000037">
    <property type="protein sequence ID" value="EGD59269.1"/>
    <property type="molecule type" value="Genomic_DNA"/>
</dbReference>
<gene>
    <name evidence="1" type="ORF">Y88_1331</name>
</gene>
<name>F1Z7V6_9SPHN</name>
<evidence type="ECO:0000313" key="2">
    <source>
        <dbReference type="Proteomes" id="UP000004728"/>
    </source>
</evidence>
<evidence type="ECO:0000313" key="1">
    <source>
        <dbReference type="EMBL" id="EGD59269.1"/>
    </source>
</evidence>
<dbReference type="HOGENOM" id="CLU_3330865_0_0_5"/>
<dbReference type="AlphaFoldDB" id="F1Z7V6"/>